<name>A0A6A6I5V8_9PLEO</name>
<dbReference type="Pfam" id="PF00294">
    <property type="entry name" value="PfkB"/>
    <property type="match status" value="1"/>
</dbReference>
<evidence type="ECO:0000313" key="3">
    <source>
        <dbReference type="Proteomes" id="UP000800094"/>
    </source>
</evidence>
<dbReference type="AlphaFoldDB" id="A0A6A6I5V8"/>
<evidence type="ECO:0000313" key="2">
    <source>
        <dbReference type="EMBL" id="KAF2245707.1"/>
    </source>
</evidence>
<dbReference type="OrthoDB" id="497927at2759"/>
<dbReference type="SUPFAM" id="SSF53613">
    <property type="entry name" value="Ribokinase-like"/>
    <property type="match status" value="1"/>
</dbReference>
<dbReference type="InterPro" id="IPR011611">
    <property type="entry name" value="PfkB_dom"/>
</dbReference>
<dbReference type="GO" id="GO:0016301">
    <property type="term" value="F:kinase activity"/>
    <property type="evidence" value="ECO:0007669"/>
    <property type="project" value="UniProtKB-KW"/>
</dbReference>
<keyword evidence="2" id="KW-0418">Kinase</keyword>
<dbReference type="EMBL" id="ML987200">
    <property type="protein sequence ID" value="KAF2245707.1"/>
    <property type="molecule type" value="Genomic_DNA"/>
</dbReference>
<dbReference type="GeneID" id="54589129"/>
<keyword evidence="2" id="KW-0808">Transferase</keyword>
<dbReference type="PANTHER" id="PTHR47098">
    <property type="entry name" value="PROTEIN MAK32"/>
    <property type="match status" value="1"/>
</dbReference>
<keyword evidence="3" id="KW-1185">Reference proteome</keyword>
<reference evidence="2" key="1">
    <citation type="journal article" date="2020" name="Stud. Mycol.">
        <title>101 Dothideomycetes genomes: a test case for predicting lifestyles and emergence of pathogens.</title>
        <authorList>
            <person name="Haridas S."/>
            <person name="Albert R."/>
            <person name="Binder M."/>
            <person name="Bloem J."/>
            <person name="Labutti K."/>
            <person name="Salamov A."/>
            <person name="Andreopoulos B."/>
            <person name="Baker S."/>
            <person name="Barry K."/>
            <person name="Bills G."/>
            <person name="Bluhm B."/>
            <person name="Cannon C."/>
            <person name="Castanera R."/>
            <person name="Culley D."/>
            <person name="Daum C."/>
            <person name="Ezra D."/>
            <person name="Gonzalez J."/>
            <person name="Henrissat B."/>
            <person name="Kuo A."/>
            <person name="Liang C."/>
            <person name="Lipzen A."/>
            <person name="Lutzoni F."/>
            <person name="Magnuson J."/>
            <person name="Mondo S."/>
            <person name="Nolan M."/>
            <person name="Ohm R."/>
            <person name="Pangilinan J."/>
            <person name="Park H.-J."/>
            <person name="Ramirez L."/>
            <person name="Alfaro M."/>
            <person name="Sun H."/>
            <person name="Tritt A."/>
            <person name="Yoshinaga Y."/>
            <person name="Zwiers L.-H."/>
            <person name="Turgeon B."/>
            <person name="Goodwin S."/>
            <person name="Spatafora J."/>
            <person name="Crous P."/>
            <person name="Grigoriev I."/>
        </authorList>
    </citation>
    <scope>NUCLEOTIDE SEQUENCE</scope>
    <source>
        <strain evidence="2">CBS 122368</strain>
    </source>
</reference>
<dbReference type="Gene3D" id="3.40.1190.20">
    <property type="match status" value="1"/>
</dbReference>
<accession>A0A6A6I5V8</accession>
<dbReference type="PANTHER" id="PTHR47098:SF2">
    <property type="entry name" value="PROTEIN MAK32"/>
    <property type="match status" value="1"/>
</dbReference>
<gene>
    <name evidence="2" type="ORF">BU26DRAFT_607901</name>
</gene>
<feature type="domain" description="Carbohydrate kinase PfkB" evidence="1">
    <location>
        <begin position="180"/>
        <end position="318"/>
    </location>
</feature>
<dbReference type="Proteomes" id="UP000800094">
    <property type="component" value="Unassembled WGS sequence"/>
</dbReference>
<sequence length="353" mass="38731">MAGDAGAIDFCTLGMFIIDEIEFPPPKPPVKDILGGAGSYSALGARIFSPPPRSKAVGWIVDCGSDFPPELRETIASWDTGVLIRETPHRLTTRGWNGYGEHEHRAFRYTTPKLRLDQHALANTQLLWSKSFHLICSPLRCIDLVENILALRNQSAERQFRERPLFIWEPVPDLCTKTELANCLQALRCIDVVSPNHSELGGFFGVNTNAQDHVDYRSIEELCDKWLQSGIGAEGQGGIVVRAGKDGCFVARQGFQKWLPAYHQSAQMVVDPTGGGNGFLGGLAMGLVRGGAAVGVDNLEEAAMWGSISASFAIEQVGMPVLSHTPEGETWNGIRVENRLSEFRKRLDGYVQP</sequence>
<protein>
    <submittedName>
        <fullName evidence="2">Ribokinase-like protein</fullName>
    </submittedName>
</protein>
<dbReference type="RefSeq" id="XP_033680711.1">
    <property type="nucleotide sequence ID" value="XM_033835799.1"/>
</dbReference>
<evidence type="ECO:0000259" key="1">
    <source>
        <dbReference type="Pfam" id="PF00294"/>
    </source>
</evidence>
<proteinExistence type="predicted"/>
<dbReference type="InterPro" id="IPR029056">
    <property type="entry name" value="Ribokinase-like"/>
</dbReference>
<organism evidence="2 3">
    <name type="scientific">Trematosphaeria pertusa</name>
    <dbReference type="NCBI Taxonomy" id="390896"/>
    <lineage>
        <taxon>Eukaryota</taxon>
        <taxon>Fungi</taxon>
        <taxon>Dikarya</taxon>
        <taxon>Ascomycota</taxon>
        <taxon>Pezizomycotina</taxon>
        <taxon>Dothideomycetes</taxon>
        <taxon>Pleosporomycetidae</taxon>
        <taxon>Pleosporales</taxon>
        <taxon>Massarineae</taxon>
        <taxon>Trematosphaeriaceae</taxon>
        <taxon>Trematosphaeria</taxon>
    </lineage>
</organism>